<reference evidence="2 3" key="1">
    <citation type="journal article" date="2024" name="Genome Biol. Evol.">
        <title>Chromosome-level genome assembly of the viviparous eelpout Zoarces viviparus.</title>
        <authorList>
            <person name="Fuhrmann N."/>
            <person name="Brasseur M.V."/>
            <person name="Bakowski C.E."/>
            <person name="Podsiadlowski L."/>
            <person name="Prost S."/>
            <person name="Krehenwinkel H."/>
            <person name="Mayer C."/>
        </authorList>
    </citation>
    <scope>NUCLEOTIDE SEQUENCE [LARGE SCALE GENOMIC DNA]</scope>
    <source>
        <strain evidence="2">NO-MEL_2022_Ind0_liver</strain>
    </source>
</reference>
<proteinExistence type="predicted"/>
<feature type="region of interest" description="Disordered" evidence="1">
    <location>
        <begin position="76"/>
        <end position="98"/>
    </location>
</feature>
<evidence type="ECO:0000256" key="1">
    <source>
        <dbReference type="SAM" id="MobiDB-lite"/>
    </source>
</evidence>
<evidence type="ECO:0000313" key="3">
    <source>
        <dbReference type="Proteomes" id="UP001488805"/>
    </source>
</evidence>
<sequence length="98" mass="10696">MELAYKRHKFNICSNTPSEQAGKEVVPTASEKKKLVCIGAELGCEFAMQSAVSGLPERRGRVTVVKQLAATQRRTWSRGAAVTRGAVSARRPPSNERP</sequence>
<keyword evidence="3" id="KW-1185">Reference proteome</keyword>
<organism evidence="2 3">
    <name type="scientific">Zoarces viviparus</name>
    <name type="common">Viviparous eelpout</name>
    <name type="synonym">Blennius viviparus</name>
    <dbReference type="NCBI Taxonomy" id="48416"/>
    <lineage>
        <taxon>Eukaryota</taxon>
        <taxon>Metazoa</taxon>
        <taxon>Chordata</taxon>
        <taxon>Craniata</taxon>
        <taxon>Vertebrata</taxon>
        <taxon>Euteleostomi</taxon>
        <taxon>Actinopterygii</taxon>
        <taxon>Neopterygii</taxon>
        <taxon>Teleostei</taxon>
        <taxon>Neoteleostei</taxon>
        <taxon>Acanthomorphata</taxon>
        <taxon>Eupercaria</taxon>
        <taxon>Perciformes</taxon>
        <taxon>Cottioidei</taxon>
        <taxon>Zoarcales</taxon>
        <taxon>Zoarcidae</taxon>
        <taxon>Zoarcinae</taxon>
        <taxon>Zoarces</taxon>
    </lineage>
</organism>
<dbReference type="AlphaFoldDB" id="A0AAW1ERF4"/>
<evidence type="ECO:0000313" key="2">
    <source>
        <dbReference type="EMBL" id="KAK9524783.1"/>
    </source>
</evidence>
<dbReference type="Proteomes" id="UP001488805">
    <property type="component" value="Unassembled WGS sequence"/>
</dbReference>
<dbReference type="EMBL" id="JBCEZU010000145">
    <property type="protein sequence ID" value="KAK9524783.1"/>
    <property type="molecule type" value="Genomic_DNA"/>
</dbReference>
<name>A0AAW1ERF4_ZOAVI</name>
<accession>A0AAW1ERF4</accession>
<protein>
    <submittedName>
        <fullName evidence="2">Uncharacterized protein</fullName>
    </submittedName>
</protein>
<comment type="caution">
    <text evidence="2">The sequence shown here is derived from an EMBL/GenBank/DDBJ whole genome shotgun (WGS) entry which is preliminary data.</text>
</comment>
<gene>
    <name evidence="2" type="ORF">VZT92_017151</name>
</gene>